<dbReference type="InterPro" id="IPR000182">
    <property type="entry name" value="GNAT_dom"/>
</dbReference>
<dbReference type="PATRIC" id="fig|448.7.peg.2574"/>
<reference evidence="2 3" key="1">
    <citation type="submission" date="2015-11" db="EMBL/GenBank/DDBJ databases">
        <title>Genomic analysis of 38 Legionella species identifies large and diverse effector repertoires.</title>
        <authorList>
            <person name="Burstein D."/>
            <person name="Amaro F."/>
            <person name="Zusman T."/>
            <person name="Lifshitz Z."/>
            <person name="Cohen O."/>
            <person name="Gilbert J.A."/>
            <person name="Pupko T."/>
            <person name="Shuman H.A."/>
            <person name="Segal G."/>
        </authorList>
    </citation>
    <scope>NUCLEOTIDE SEQUENCE [LARGE SCALE GENOMIC DNA]</scope>
    <source>
        <strain evidence="2 3">SE-32A-C8</strain>
    </source>
</reference>
<evidence type="ECO:0000313" key="3">
    <source>
        <dbReference type="Proteomes" id="UP000054773"/>
    </source>
</evidence>
<dbReference type="PROSITE" id="PS51186">
    <property type="entry name" value="GNAT"/>
    <property type="match status" value="1"/>
</dbReference>
<keyword evidence="3" id="KW-1185">Reference proteome</keyword>
<keyword evidence="2" id="KW-0808">Transferase</keyword>
<dbReference type="SUPFAM" id="SSF55729">
    <property type="entry name" value="Acyl-CoA N-acyltransferases (Nat)"/>
    <property type="match status" value="1"/>
</dbReference>
<feature type="domain" description="N-acetyltransferase" evidence="1">
    <location>
        <begin position="41"/>
        <end position="199"/>
    </location>
</feature>
<dbReference type="Proteomes" id="UP000054773">
    <property type="component" value="Unassembled WGS sequence"/>
</dbReference>
<dbReference type="Gene3D" id="3.40.630.30">
    <property type="match status" value="1"/>
</dbReference>
<organism evidence="2 3">
    <name type="scientific">Legionella erythra</name>
    <dbReference type="NCBI Taxonomy" id="448"/>
    <lineage>
        <taxon>Bacteria</taxon>
        <taxon>Pseudomonadati</taxon>
        <taxon>Pseudomonadota</taxon>
        <taxon>Gammaproteobacteria</taxon>
        <taxon>Legionellales</taxon>
        <taxon>Legionellaceae</taxon>
        <taxon>Legionella</taxon>
    </lineage>
</organism>
<gene>
    <name evidence="2" type="primary">aacA4</name>
    <name evidence="2" type="ORF">Lery_2450</name>
</gene>
<dbReference type="AlphaFoldDB" id="A0A0W0TFD2"/>
<evidence type="ECO:0000259" key="1">
    <source>
        <dbReference type="PROSITE" id="PS51186"/>
    </source>
</evidence>
<dbReference type="STRING" id="448.Lery_2450"/>
<dbReference type="GO" id="GO:0016747">
    <property type="term" value="F:acyltransferase activity, transferring groups other than amino-acyl groups"/>
    <property type="evidence" value="ECO:0007669"/>
    <property type="project" value="InterPro"/>
</dbReference>
<accession>A0A0W0TFD2</accession>
<dbReference type="EMBL" id="LNYA01000034">
    <property type="protein sequence ID" value="KTC94283.1"/>
    <property type="molecule type" value="Genomic_DNA"/>
</dbReference>
<comment type="caution">
    <text evidence="2">The sequence shown here is derived from an EMBL/GenBank/DDBJ whole genome shotgun (WGS) entry which is preliminary data.</text>
</comment>
<dbReference type="InterPro" id="IPR016181">
    <property type="entry name" value="Acyl_CoA_acyltransferase"/>
</dbReference>
<proteinExistence type="predicted"/>
<dbReference type="Pfam" id="PF13523">
    <property type="entry name" value="Acetyltransf_8"/>
    <property type="match status" value="1"/>
</dbReference>
<protein>
    <submittedName>
        <fullName evidence="2">Aminoglycoside N(6')acetyltransferase</fullName>
    </submittedName>
</protein>
<sequence>MNLFENSLIHSSKISDTILGLVSNYLGIIWMIKVTKNEFRFCFKPVNKSQHELILGWIHQPHINEWLHGEGLSNTIKDIDQFLNDGEPWATHWIAYDNETPFAYLITSEIEKSEEYPDDAVTLDLFICRLDYIGKGLSVQMIHEFILSQFSNAKIVLIDPEISNERAVHVYKKAGFEIIGEFIASWHPVPHYKMQLCIEMLKNKKC</sequence>
<evidence type="ECO:0000313" key="2">
    <source>
        <dbReference type="EMBL" id="KTC94283.1"/>
    </source>
</evidence>
<name>A0A0W0TFD2_LEGER</name>